<keyword evidence="9" id="KW-1185">Reference proteome</keyword>
<reference evidence="8" key="1">
    <citation type="submission" date="2018-04" db="EMBL/GenBank/DDBJ databases">
        <title>Transcriptome assembly of Sipha flava.</title>
        <authorList>
            <person name="Scully E.D."/>
            <person name="Geib S.M."/>
            <person name="Palmer N.A."/>
            <person name="Koch K."/>
            <person name="Bradshaw J."/>
            <person name="Heng-Moss T."/>
            <person name="Sarath G."/>
        </authorList>
    </citation>
    <scope>NUCLEOTIDE SEQUENCE</scope>
</reference>
<dbReference type="Proteomes" id="UP000694846">
    <property type="component" value="Unplaced"/>
</dbReference>
<keyword evidence="2 5" id="KW-0812">Transmembrane</keyword>
<evidence type="ECO:0000256" key="6">
    <source>
        <dbReference type="SAM" id="Phobius"/>
    </source>
</evidence>
<dbReference type="CTD" id="32644"/>
<organism evidence="8">
    <name type="scientific">Sipha flava</name>
    <name type="common">yellow sugarcane aphid</name>
    <dbReference type="NCBI Taxonomy" id="143950"/>
    <lineage>
        <taxon>Eukaryota</taxon>
        <taxon>Metazoa</taxon>
        <taxon>Ecdysozoa</taxon>
        <taxon>Arthropoda</taxon>
        <taxon>Hexapoda</taxon>
        <taxon>Insecta</taxon>
        <taxon>Pterygota</taxon>
        <taxon>Neoptera</taxon>
        <taxon>Paraneoptera</taxon>
        <taxon>Hemiptera</taxon>
        <taxon>Sternorrhyncha</taxon>
        <taxon>Aphidomorpha</taxon>
        <taxon>Aphidoidea</taxon>
        <taxon>Aphididae</taxon>
        <taxon>Sipha</taxon>
    </lineage>
</organism>
<evidence type="ECO:0000256" key="2">
    <source>
        <dbReference type="ARBA" id="ARBA00022692"/>
    </source>
</evidence>
<reference evidence="10" key="2">
    <citation type="submission" date="2025-04" db="UniProtKB">
        <authorList>
            <consortium name="RefSeq"/>
        </authorList>
    </citation>
    <scope>IDENTIFICATION</scope>
    <source>
        <tissue evidence="10">Whole body</tissue>
    </source>
</reference>
<feature type="transmembrane region" description="Helical" evidence="6">
    <location>
        <begin position="149"/>
        <end position="169"/>
    </location>
</feature>
<evidence type="ECO:0000313" key="9">
    <source>
        <dbReference type="Proteomes" id="UP000694846"/>
    </source>
</evidence>
<evidence type="ECO:0000256" key="1">
    <source>
        <dbReference type="ARBA" id="ARBA00004141"/>
    </source>
</evidence>
<name>A0A2S2R7D1_9HEMI</name>
<accession>A0A2S2R7D1</accession>
<gene>
    <name evidence="10" type="primary">LOC112691049</name>
    <name evidence="8" type="ORF">g.109598</name>
</gene>
<evidence type="ECO:0000256" key="5">
    <source>
        <dbReference type="PROSITE-ProRule" id="PRU00581"/>
    </source>
</evidence>
<sequence length="182" mass="20673">MYFLFFFFNKMYMVSRPYTRAAPLSCMLCSCFNIQYFTTSYGILKIIQIILGSICQSLMLFYGTKYIPTIGTSYESFLSTVAGCLMTTTVISVSYLLSRNTETLVRSTLFEIIFGIFASLCYISSSSLLTIALYAILYPVLMVIPFTSLFSAIMLTYILGFILGALYAIDAYWAYKYYKGFS</sequence>
<keyword evidence="4 5" id="KW-0472">Membrane</keyword>
<feature type="domain" description="MARVEL" evidence="7">
    <location>
        <begin position="36"/>
        <end position="179"/>
    </location>
</feature>
<feature type="transmembrane region" description="Helical" evidence="6">
    <location>
        <begin position="76"/>
        <end position="97"/>
    </location>
</feature>
<evidence type="ECO:0000313" key="8">
    <source>
        <dbReference type="EMBL" id="MBY85929.1"/>
    </source>
</evidence>
<keyword evidence="3 6" id="KW-1133">Transmembrane helix</keyword>
<dbReference type="PROSITE" id="PS51225">
    <property type="entry name" value="MARVEL"/>
    <property type="match status" value="1"/>
</dbReference>
<dbReference type="EMBL" id="GGMS01016726">
    <property type="protein sequence ID" value="MBY85929.1"/>
    <property type="molecule type" value="Transcribed_RNA"/>
</dbReference>
<evidence type="ECO:0000256" key="3">
    <source>
        <dbReference type="ARBA" id="ARBA00022989"/>
    </source>
</evidence>
<dbReference type="OrthoDB" id="10044855at2759"/>
<dbReference type="RefSeq" id="XP_025420958.1">
    <property type="nucleotide sequence ID" value="XM_025565173.1"/>
</dbReference>
<dbReference type="AlphaFoldDB" id="A0A2S2R7D1"/>
<proteinExistence type="predicted"/>
<feature type="transmembrane region" description="Helical" evidence="6">
    <location>
        <begin position="109"/>
        <end position="137"/>
    </location>
</feature>
<dbReference type="InterPro" id="IPR008253">
    <property type="entry name" value="Marvel"/>
</dbReference>
<evidence type="ECO:0000313" key="10">
    <source>
        <dbReference type="RefSeq" id="XP_025420958.1"/>
    </source>
</evidence>
<feature type="transmembrane region" description="Helical" evidence="6">
    <location>
        <begin position="46"/>
        <end position="64"/>
    </location>
</feature>
<evidence type="ECO:0000256" key="4">
    <source>
        <dbReference type="ARBA" id="ARBA00023136"/>
    </source>
</evidence>
<dbReference type="GO" id="GO:0016020">
    <property type="term" value="C:membrane"/>
    <property type="evidence" value="ECO:0007669"/>
    <property type="project" value="UniProtKB-SubCell"/>
</dbReference>
<dbReference type="GeneID" id="112691049"/>
<comment type="subcellular location">
    <subcellularLocation>
        <location evidence="1">Membrane</location>
        <topology evidence="1">Multi-pass membrane protein</topology>
    </subcellularLocation>
</comment>
<evidence type="ECO:0000259" key="7">
    <source>
        <dbReference type="PROSITE" id="PS51225"/>
    </source>
</evidence>
<protein>
    <submittedName>
        <fullName evidence="10">Protein singles bar</fullName>
    </submittedName>
</protein>